<evidence type="ECO:0000256" key="11">
    <source>
        <dbReference type="HAMAP-Rule" id="MF_00109"/>
    </source>
</evidence>
<dbReference type="EMBL" id="JAOQJQ010000001">
    <property type="protein sequence ID" value="MCU6760993.1"/>
    <property type="molecule type" value="Genomic_DNA"/>
</dbReference>
<dbReference type="InterPro" id="IPR023000">
    <property type="entry name" value="Shikimate_kinase_CS"/>
</dbReference>
<dbReference type="EC" id="2.7.1.71" evidence="3 11"/>
<dbReference type="GO" id="GO:0016301">
    <property type="term" value="F:kinase activity"/>
    <property type="evidence" value="ECO:0007669"/>
    <property type="project" value="UniProtKB-KW"/>
</dbReference>
<dbReference type="HAMAP" id="MF_00109">
    <property type="entry name" value="Shikimate_kinase"/>
    <property type="match status" value="1"/>
</dbReference>
<keyword evidence="4 11" id="KW-0028">Amino-acid biosynthesis</keyword>
<keyword evidence="11" id="KW-0479">Metal-binding</keyword>
<dbReference type="Pfam" id="PF01202">
    <property type="entry name" value="SKI"/>
    <property type="match status" value="1"/>
</dbReference>
<protein>
    <recommendedName>
        <fullName evidence="3 11">Shikimate kinase</fullName>
        <shortName evidence="11">SK</shortName>
        <ecNumber evidence="3 11">2.7.1.71</ecNumber>
    </recommendedName>
</protein>
<comment type="catalytic activity">
    <reaction evidence="10 11">
        <text>shikimate + ATP = 3-phosphoshikimate + ADP + H(+)</text>
        <dbReference type="Rhea" id="RHEA:13121"/>
        <dbReference type="ChEBI" id="CHEBI:15378"/>
        <dbReference type="ChEBI" id="CHEBI:30616"/>
        <dbReference type="ChEBI" id="CHEBI:36208"/>
        <dbReference type="ChEBI" id="CHEBI:145989"/>
        <dbReference type="ChEBI" id="CHEBI:456216"/>
        <dbReference type="EC" id="2.7.1.71"/>
    </reaction>
</comment>
<feature type="binding site" evidence="11">
    <location>
        <begin position="12"/>
        <end position="17"/>
    </location>
    <ligand>
        <name>ATP</name>
        <dbReference type="ChEBI" id="CHEBI:30616"/>
    </ligand>
</feature>
<dbReference type="PRINTS" id="PR01100">
    <property type="entry name" value="SHIKIMTKNASE"/>
</dbReference>
<feature type="binding site" evidence="11">
    <location>
        <position position="137"/>
    </location>
    <ligand>
        <name>substrate</name>
    </ligand>
</feature>
<gene>
    <name evidence="11" type="primary">aroK</name>
    <name evidence="12" type="ORF">OCV88_01415</name>
</gene>
<evidence type="ECO:0000256" key="5">
    <source>
        <dbReference type="ARBA" id="ARBA00022679"/>
    </source>
</evidence>
<dbReference type="InterPro" id="IPR000623">
    <property type="entry name" value="Shikimate_kinase/TSH1"/>
</dbReference>
<organism evidence="12 13">
    <name type="scientific">Brotonthovivens ammoniilytica</name>
    <dbReference type="NCBI Taxonomy" id="2981725"/>
    <lineage>
        <taxon>Bacteria</taxon>
        <taxon>Bacillati</taxon>
        <taxon>Bacillota</taxon>
        <taxon>Clostridia</taxon>
        <taxon>Lachnospirales</taxon>
        <taxon>Lachnospiraceae</taxon>
        <taxon>Brotonthovivens</taxon>
    </lineage>
</organism>
<name>A0ABT2TFM2_9FIRM</name>
<dbReference type="RefSeq" id="WP_158423868.1">
    <property type="nucleotide sequence ID" value="NZ_JAOQJQ010000001.1"/>
</dbReference>
<evidence type="ECO:0000256" key="6">
    <source>
        <dbReference type="ARBA" id="ARBA00022741"/>
    </source>
</evidence>
<keyword evidence="13" id="KW-1185">Reference proteome</keyword>
<evidence type="ECO:0000256" key="2">
    <source>
        <dbReference type="ARBA" id="ARBA00006997"/>
    </source>
</evidence>
<evidence type="ECO:0000256" key="1">
    <source>
        <dbReference type="ARBA" id="ARBA00004842"/>
    </source>
</evidence>
<keyword evidence="7 11" id="KW-0418">Kinase</keyword>
<proteinExistence type="inferred from homology"/>
<keyword evidence="9 11" id="KW-0057">Aromatic amino acid biosynthesis</keyword>
<sequence length="167" mass="18684">MKKHIYLIGFMGTGKSTVSKELKKLLGWEEVEMDEEIARSCGMSIPEIFETYGEAYFREQETACIVSISKTDSSIVSCGGGAVLREENVKLMKESGQIILLTARPDTVYHRVKHGKDRPLLKDRMSISGISQLMEQRSGVYEKSCDKMVSTDGKTPLEIAQEIAEKL</sequence>
<evidence type="ECO:0000256" key="9">
    <source>
        <dbReference type="ARBA" id="ARBA00023141"/>
    </source>
</evidence>
<evidence type="ECO:0000256" key="8">
    <source>
        <dbReference type="ARBA" id="ARBA00022840"/>
    </source>
</evidence>
<comment type="function">
    <text evidence="11">Catalyzes the specific phosphorylation of the 3-hydroxyl group of shikimic acid using ATP as a cosubstrate.</text>
</comment>
<keyword evidence="5 11" id="KW-0808">Transferase</keyword>
<keyword evidence="11" id="KW-0460">Magnesium</keyword>
<evidence type="ECO:0000256" key="4">
    <source>
        <dbReference type="ARBA" id="ARBA00022605"/>
    </source>
</evidence>
<comment type="pathway">
    <text evidence="1 11">Metabolic intermediate biosynthesis; chorismate biosynthesis; chorismate from D-erythrose 4-phosphate and phosphoenolpyruvate: step 5/7.</text>
</comment>
<accession>A0ABT2TFM2</accession>
<feature type="binding site" evidence="11">
    <location>
        <position position="16"/>
    </location>
    <ligand>
        <name>Mg(2+)</name>
        <dbReference type="ChEBI" id="CHEBI:18420"/>
    </ligand>
</feature>
<dbReference type="Proteomes" id="UP001652442">
    <property type="component" value="Unassembled WGS sequence"/>
</dbReference>
<dbReference type="InterPro" id="IPR027417">
    <property type="entry name" value="P-loop_NTPase"/>
</dbReference>
<dbReference type="PROSITE" id="PS01128">
    <property type="entry name" value="SHIKIMATE_KINASE"/>
    <property type="match status" value="1"/>
</dbReference>
<comment type="cofactor">
    <cofactor evidence="11">
        <name>Mg(2+)</name>
        <dbReference type="ChEBI" id="CHEBI:18420"/>
    </cofactor>
    <text evidence="11">Binds 1 Mg(2+) ion per subunit.</text>
</comment>
<dbReference type="CDD" id="cd00464">
    <property type="entry name" value="SK"/>
    <property type="match status" value="1"/>
</dbReference>
<comment type="caution">
    <text evidence="12">The sequence shown here is derived from an EMBL/GenBank/DDBJ whole genome shotgun (WGS) entry which is preliminary data.</text>
</comment>
<feature type="binding site" evidence="11">
    <location>
        <position position="118"/>
    </location>
    <ligand>
        <name>ATP</name>
        <dbReference type="ChEBI" id="CHEBI:30616"/>
    </ligand>
</feature>
<evidence type="ECO:0000256" key="7">
    <source>
        <dbReference type="ARBA" id="ARBA00022777"/>
    </source>
</evidence>
<comment type="subcellular location">
    <subcellularLocation>
        <location evidence="11">Cytoplasm</location>
    </subcellularLocation>
</comment>
<keyword evidence="8 11" id="KW-0067">ATP-binding</keyword>
<feature type="binding site" evidence="11">
    <location>
        <position position="58"/>
    </location>
    <ligand>
        <name>substrate</name>
    </ligand>
</feature>
<dbReference type="SUPFAM" id="SSF52540">
    <property type="entry name" value="P-loop containing nucleoside triphosphate hydrolases"/>
    <property type="match status" value="1"/>
</dbReference>
<comment type="caution">
    <text evidence="11">Lacks conserved residue(s) required for the propagation of feature annotation.</text>
</comment>
<feature type="binding site" evidence="11">
    <location>
        <position position="80"/>
    </location>
    <ligand>
        <name>substrate</name>
    </ligand>
</feature>
<feature type="binding site" evidence="11">
    <location>
        <position position="34"/>
    </location>
    <ligand>
        <name>substrate</name>
    </ligand>
</feature>
<comment type="subunit">
    <text evidence="11">Monomer.</text>
</comment>
<evidence type="ECO:0000256" key="10">
    <source>
        <dbReference type="ARBA" id="ARBA00048567"/>
    </source>
</evidence>
<dbReference type="PANTHER" id="PTHR21087">
    <property type="entry name" value="SHIKIMATE KINASE"/>
    <property type="match status" value="1"/>
</dbReference>
<reference evidence="12 13" key="1">
    <citation type="journal article" date="2021" name="ISME Commun">
        <title>Automated analysis of genomic sequences facilitates high-throughput and comprehensive description of bacteria.</title>
        <authorList>
            <person name="Hitch T.C.A."/>
        </authorList>
    </citation>
    <scope>NUCLEOTIDE SEQUENCE [LARGE SCALE GENOMIC DNA]</scope>
    <source>
        <strain evidence="12 13">Sanger_109</strain>
    </source>
</reference>
<dbReference type="InterPro" id="IPR031322">
    <property type="entry name" value="Shikimate/glucono_kinase"/>
</dbReference>
<keyword evidence="11" id="KW-0963">Cytoplasm</keyword>
<keyword evidence="6 11" id="KW-0547">Nucleotide-binding</keyword>
<evidence type="ECO:0000256" key="3">
    <source>
        <dbReference type="ARBA" id="ARBA00012154"/>
    </source>
</evidence>
<dbReference type="Gene3D" id="3.40.50.300">
    <property type="entry name" value="P-loop containing nucleotide triphosphate hydrolases"/>
    <property type="match status" value="1"/>
</dbReference>
<evidence type="ECO:0000313" key="12">
    <source>
        <dbReference type="EMBL" id="MCU6760993.1"/>
    </source>
</evidence>
<evidence type="ECO:0000313" key="13">
    <source>
        <dbReference type="Proteomes" id="UP001652442"/>
    </source>
</evidence>
<comment type="similarity">
    <text evidence="2 11">Belongs to the shikimate kinase family.</text>
</comment>
<dbReference type="PANTHER" id="PTHR21087:SF16">
    <property type="entry name" value="SHIKIMATE KINASE 1, CHLOROPLASTIC"/>
    <property type="match status" value="1"/>
</dbReference>